<comment type="caution">
    <text evidence="3">The sequence shown here is derived from an EMBL/GenBank/DDBJ whole genome shotgun (WGS) entry which is preliminary data.</text>
</comment>
<organism evidence="3">
    <name type="scientific">Serratia fonticola</name>
    <dbReference type="NCBI Taxonomy" id="47917"/>
    <lineage>
        <taxon>Bacteria</taxon>
        <taxon>Pseudomonadati</taxon>
        <taxon>Pseudomonadota</taxon>
        <taxon>Gammaproteobacteria</taxon>
        <taxon>Enterobacterales</taxon>
        <taxon>Yersiniaceae</taxon>
        <taxon>Serratia</taxon>
    </lineage>
</organism>
<gene>
    <name evidence="3" type="ORF">FHU10_3065</name>
</gene>
<evidence type="ECO:0000256" key="1">
    <source>
        <dbReference type="ARBA" id="ARBA00023125"/>
    </source>
</evidence>
<evidence type="ECO:0000313" key="3">
    <source>
        <dbReference type="EMBL" id="TVZ70492.1"/>
    </source>
</evidence>
<dbReference type="SUPFAM" id="SSF46894">
    <property type="entry name" value="C-terminal effector domain of the bipartite response regulators"/>
    <property type="match status" value="1"/>
</dbReference>
<dbReference type="Gene3D" id="3.40.50.2300">
    <property type="match status" value="1"/>
</dbReference>
<dbReference type="SMART" id="SM00421">
    <property type="entry name" value="HTH_LUXR"/>
    <property type="match status" value="1"/>
</dbReference>
<reference evidence="3" key="2">
    <citation type="submission" date="2019-08" db="EMBL/GenBank/DDBJ databases">
        <title>Investigation of anaerobic lignin degradation for improved lignocellulosic biofuels.</title>
        <authorList>
            <person name="Deangelis K.PhD."/>
        </authorList>
    </citation>
    <scope>NUCLEOTIDE SEQUENCE [LARGE SCALE GENOMIC DNA]</scope>
    <source>
        <strain evidence="3">128R</strain>
    </source>
</reference>
<dbReference type="Pfam" id="PF00196">
    <property type="entry name" value="GerE"/>
    <property type="match status" value="1"/>
</dbReference>
<evidence type="ECO:0000259" key="2">
    <source>
        <dbReference type="SMART" id="SM00421"/>
    </source>
</evidence>
<reference evidence="3" key="1">
    <citation type="submission" date="2019-06" db="EMBL/GenBank/DDBJ databases">
        <authorList>
            <person name="Deangelis K."/>
            <person name="Huntemann M."/>
            <person name="Clum A."/>
            <person name="Pillay M."/>
            <person name="Palaniappan K."/>
            <person name="Varghese N."/>
            <person name="Mikhailova N."/>
            <person name="Stamatis D."/>
            <person name="Reddy T."/>
            <person name="Daum C."/>
            <person name="Shapiro N."/>
            <person name="Ivanova N."/>
            <person name="Kyrpides N."/>
            <person name="Woyke T."/>
        </authorList>
    </citation>
    <scope>NUCLEOTIDE SEQUENCE [LARGE SCALE GENOMIC DNA]</scope>
    <source>
        <strain evidence="3">128R</strain>
    </source>
</reference>
<name>A0A559T7B0_SERFO</name>
<dbReference type="AlphaFoldDB" id="A0A559T7B0"/>
<dbReference type="EMBL" id="VISQ01000001">
    <property type="protein sequence ID" value="TVZ70492.1"/>
    <property type="molecule type" value="Genomic_DNA"/>
</dbReference>
<dbReference type="GO" id="GO:0006355">
    <property type="term" value="P:regulation of DNA-templated transcription"/>
    <property type="evidence" value="ECO:0007669"/>
    <property type="project" value="InterPro"/>
</dbReference>
<dbReference type="OrthoDB" id="6496292at2"/>
<feature type="domain" description="HTH luxR-type" evidence="2">
    <location>
        <begin position="152"/>
        <end position="209"/>
    </location>
</feature>
<dbReference type="GO" id="GO:0003677">
    <property type="term" value="F:DNA binding"/>
    <property type="evidence" value="ECO:0007669"/>
    <property type="project" value="UniProtKB-KW"/>
</dbReference>
<accession>A0A559T7B0</accession>
<sequence>MTLCNLPITRVALLTPSQLIEQGIERLLEEQADFRLVWRMGSISEARLRLIAPHVEMLIVTISTHQAGWQRWLQFIRVLRRTCPEMKIVVIMDISIPYFLQQLAEIKIDGILSQCDRLDEIRTAFTLVSQGGVYRSSRIGGTLSDEPGAMKPTALSLMELRVLQSLVQGVSIKHTAELLMRSEKTIMATKGKAMHKLGIKHSADLVAMRDVLEYLYLELTQSGESHVVTEANDVQKHIHRASKEKEIETLPTWLPPVDLLHSRGVMSGSYPARKE</sequence>
<dbReference type="InterPro" id="IPR016032">
    <property type="entry name" value="Sig_transdc_resp-reg_C-effctor"/>
</dbReference>
<proteinExistence type="predicted"/>
<keyword evidence="1 3" id="KW-0238">DNA-binding</keyword>
<dbReference type="InterPro" id="IPR000792">
    <property type="entry name" value="Tscrpt_reg_LuxR_C"/>
</dbReference>
<protein>
    <submittedName>
        <fullName evidence="3">DNA-binding NarL/FixJ family response regulator</fullName>
    </submittedName>
</protein>